<dbReference type="Gene3D" id="2.120.10.80">
    <property type="entry name" value="Kelch-type beta propeller"/>
    <property type="match status" value="1"/>
</dbReference>
<dbReference type="Proteomes" id="UP000626092">
    <property type="component" value="Unassembled WGS sequence"/>
</dbReference>
<dbReference type="InterPro" id="IPR002932">
    <property type="entry name" value="Glu_synthdom"/>
</dbReference>
<evidence type="ECO:0000256" key="13">
    <source>
        <dbReference type="ARBA" id="ARBA00023014"/>
    </source>
</evidence>
<name>A0A834HBV1_RHOSS</name>
<comment type="pathway">
    <text evidence="4">Nitrogen metabolism.</text>
</comment>
<evidence type="ECO:0000256" key="4">
    <source>
        <dbReference type="ARBA" id="ARBA00004909"/>
    </source>
</evidence>
<comment type="caution">
    <text evidence="18">The sequence shown here is derived from an EMBL/GenBank/DDBJ whole genome shotgun (WGS) entry which is preliminary data.</text>
</comment>
<dbReference type="GO" id="GO:0015930">
    <property type="term" value="F:glutamate synthase activity"/>
    <property type="evidence" value="ECO:0007669"/>
    <property type="project" value="InterPro"/>
</dbReference>
<evidence type="ECO:0000256" key="11">
    <source>
        <dbReference type="ARBA" id="ARBA00023002"/>
    </source>
</evidence>
<evidence type="ECO:0000313" key="19">
    <source>
        <dbReference type="Proteomes" id="UP000626092"/>
    </source>
</evidence>
<comment type="pathway">
    <text evidence="16">Amino-acid biosynthesis.</text>
</comment>
<evidence type="ECO:0000256" key="8">
    <source>
        <dbReference type="ARBA" id="ARBA00022643"/>
    </source>
</evidence>
<dbReference type="Gene3D" id="3.20.20.70">
    <property type="entry name" value="Aldolase class I"/>
    <property type="match status" value="1"/>
</dbReference>
<keyword evidence="10" id="KW-0315">Glutamine amidotransferase</keyword>
<evidence type="ECO:0000256" key="1">
    <source>
        <dbReference type="ARBA" id="ARBA00001917"/>
    </source>
</evidence>
<dbReference type="AlphaFoldDB" id="A0A834HBV1"/>
<dbReference type="OrthoDB" id="1723765at2759"/>
<dbReference type="SUPFAM" id="SSF51395">
    <property type="entry name" value="FMN-linked oxidoreductases"/>
    <property type="match status" value="1"/>
</dbReference>
<evidence type="ECO:0000256" key="9">
    <source>
        <dbReference type="ARBA" id="ARBA00022723"/>
    </source>
</evidence>
<evidence type="ECO:0000256" key="12">
    <source>
        <dbReference type="ARBA" id="ARBA00023004"/>
    </source>
</evidence>
<keyword evidence="11" id="KW-0560">Oxidoreductase</keyword>
<evidence type="ECO:0000256" key="16">
    <source>
        <dbReference type="ARBA" id="ARBA00029440"/>
    </source>
</evidence>
<evidence type="ECO:0000256" key="2">
    <source>
        <dbReference type="ARBA" id="ARBA00001927"/>
    </source>
</evidence>
<sequence>MPFFKSTRLPTSSTLSSFGSSLFVVRGSEAFMRSGPITISDKINRFDTTAAPPADGWRAILSMLEPAASPETVVMDGKLYAFGGRDPCVTFAEMFDPCVTFSEMFDPCLISSTSVPLPPPLCWPINRWLHLAVEALQPSKKILVASTDVAFVYNVVDRVWEERDHKVDFSCVQGGQAAVVRNNTLLCWCSRDAEEVHAYDLVLRRHDGGTGASPISSIKHAGGPWELGLTESHQTLLQNGLGERVILEVDRGFKSGIDVLMAAAIGADEYGFGSGNSVYNKFKFLCHFLTYIDLLVFFYPYYIFQREELRARFPGVPGDLVNFFLYVAEEVIYMPGAKRTHQNVNISYEELQMVYQFTVQVLSRNKKLCVIACQKNRTRG</sequence>
<comment type="cofactor">
    <cofactor evidence="1">
        <name>FMN</name>
        <dbReference type="ChEBI" id="CHEBI:58210"/>
    </cofactor>
</comment>
<keyword evidence="19" id="KW-1185">Reference proteome</keyword>
<feature type="domain" description="Glutamate synthase" evidence="17">
    <location>
        <begin position="202"/>
        <end position="335"/>
    </location>
</feature>
<protein>
    <recommendedName>
        <fullName evidence="17">Glutamate synthase domain-containing protein</fullName>
    </recommendedName>
</protein>
<reference evidence="18" key="1">
    <citation type="submission" date="2019-11" db="EMBL/GenBank/DDBJ databases">
        <authorList>
            <person name="Liu Y."/>
            <person name="Hou J."/>
            <person name="Li T.-Q."/>
            <person name="Guan C.-H."/>
            <person name="Wu X."/>
            <person name="Wu H.-Z."/>
            <person name="Ling F."/>
            <person name="Zhang R."/>
            <person name="Shi X.-G."/>
            <person name="Ren J.-P."/>
            <person name="Chen E.-F."/>
            <person name="Sun J.-M."/>
        </authorList>
    </citation>
    <scope>NUCLEOTIDE SEQUENCE</scope>
    <source>
        <strain evidence="18">Adult_tree_wgs_1</strain>
        <tissue evidence="18">Leaves</tissue>
    </source>
</reference>
<dbReference type="GO" id="GO:0051538">
    <property type="term" value="F:3 iron, 4 sulfur cluster binding"/>
    <property type="evidence" value="ECO:0007669"/>
    <property type="project" value="UniProtKB-KW"/>
</dbReference>
<evidence type="ECO:0000256" key="10">
    <source>
        <dbReference type="ARBA" id="ARBA00022962"/>
    </source>
</evidence>
<comment type="similarity">
    <text evidence="5">Belongs to the glutamate synthase family.</text>
</comment>
<dbReference type="Pfam" id="PF01645">
    <property type="entry name" value="Glu_synthase"/>
    <property type="match status" value="1"/>
</dbReference>
<comment type="cofactor">
    <cofactor evidence="2">
        <name>[3Fe-4S] cluster</name>
        <dbReference type="ChEBI" id="CHEBI:21137"/>
    </cofactor>
</comment>
<dbReference type="InterPro" id="IPR015915">
    <property type="entry name" value="Kelch-typ_b-propeller"/>
</dbReference>
<evidence type="ECO:0000256" key="5">
    <source>
        <dbReference type="ARBA" id="ARBA00009716"/>
    </source>
</evidence>
<dbReference type="GO" id="GO:0046872">
    <property type="term" value="F:metal ion binding"/>
    <property type="evidence" value="ECO:0007669"/>
    <property type="project" value="UniProtKB-KW"/>
</dbReference>
<dbReference type="InterPro" id="IPR013785">
    <property type="entry name" value="Aldolase_TIM"/>
</dbReference>
<keyword evidence="13" id="KW-0411">Iron-sulfur</keyword>
<evidence type="ECO:0000256" key="15">
    <source>
        <dbReference type="ARBA" id="ARBA00023291"/>
    </source>
</evidence>
<keyword evidence="9" id="KW-0479">Metal-binding</keyword>
<comment type="pathway">
    <text evidence="3">Energy metabolism; nitrogen metabolism.</text>
</comment>
<keyword evidence="7" id="KW-0285">Flavoprotein</keyword>
<proteinExistence type="inferred from homology"/>
<keyword evidence="6" id="KW-0028">Amino-acid biosynthesis</keyword>
<keyword evidence="12" id="KW-0408">Iron</keyword>
<evidence type="ECO:0000256" key="6">
    <source>
        <dbReference type="ARBA" id="ARBA00022605"/>
    </source>
</evidence>
<dbReference type="PANTHER" id="PTHR11938">
    <property type="entry name" value="FAD NADPH DEHYDROGENASE/OXIDOREDUCTASE"/>
    <property type="match status" value="1"/>
</dbReference>
<evidence type="ECO:0000313" key="18">
    <source>
        <dbReference type="EMBL" id="KAF7148299.1"/>
    </source>
</evidence>
<evidence type="ECO:0000256" key="7">
    <source>
        <dbReference type="ARBA" id="ARBA00022630"/>
    </source>
</evidence>
<accession>A0A834HBV1</accession>
<evidence type="ECO:0000256" key="14">
    <source>
        <dbReference type="ARBA" id="ARBA00023164"/>
    </source>
</evidence>
<dbReference type="PANTHER" id="PTHR11938:SF133">
    <property type="entry name" value="GLUTAMATE SYNTHASE (NADH)"/>
    <property type="match status" value="1"/>
</dbReference>
<dbReference type="GO" id="GO:0019676">
    <property type="term" value="P:ammonia assimilation cycle"/>
    <property type="evidence" value="ECO:0007669"/>
    <property type="project" value="TreeGrafter"/>
</dbReference>
<dbReference type="GO" id="GO:0006537">
    <property type="term" value="P:glutamate biosynthetic process"/>
    <property type="evidence" value="ECO:0007669"/>
    <property type="project" value="UniProtKB-KW"/>
</dbReference>
<evidence type="ECO:0000259" key="17">
    <source>
        <dbReference type="Pfam" id="PF01645"/>
    </source>
</evidence>
<dbReference type="EMBL" id="WJXA01000003">
    <property type="protein sequence ID" value="KAF7148299.1"/>
    <property type="molecule type" value="Genomic_DNA"/>
</dbReference>
<gene>
    <name evidence="18" type="ORF">RHSIM_Rhsim03G0101600</name>
</gene>
<organism evidence="18 19">
    <name type="scientific">Rhododendron simsii</name>
    <name type="common">Sims's rhododendron</name>
    <dbReference type="NCBI Taxonomy" id="118357"/>
    <lineage>
        <taxon>Eukaryota</taxon>
        <taxon>Viridiplantae</taxon>
        <taxon>Streptophyta</taxon>
        <taxon>Embryophyta</taxon>
        <taxon>Tracheophyta</taxon>
        <taxon>Spermatophyta</taxon>
        <taxon>Magnoliopsida</taxon>
        <taxon>eudicotyledons</taxon>
        <taxon>Gunneridae</taxon>
        <taxon>Pentapetalae</taxon>
        <taxon>asterids</taxon>
        <taxon>Ericales</taxon>
        <taxon>Ericaceae</taxon>
        <taxon>Ericoideae</taxon>
        <taxon>Rhodoreae</taxon>
        <taxon>Rhododendron</taxon>
    </lineage>
</organism>
<keyword evidence="8" id="KW-0288">FMN</keyword>
<keyword evidence="15" id="KW-0003">3Fe-4S</keyword>
<evidence type="ECO:0000256" key="3">
    <source>
        <dbReference type="ARBA" id="ARBA00004802"/>
    </source>
</evidence>
<dbReference type="SUPFAM" id="SSF117281">
    <property type="entry name" value="Kelch motif"/>
    <property type="match status" value="1"/>
</dbReference>
<keyword evidence="14" id="KW-0314">Glutamate biosynthesis</keyword>
<dbReference type="InterPro" id="IPR050711">
    <property type="entry name" value="ET-N_metabolism_enzyme"/>
</dbReference>